<accession>A0A5Q0BK69</accession>
<dbReference type="NCBIfam" id="NF041810">
    <property type="entry name" value="Avs1b"/>
    <property type="match status" value="1"/>
</dbReference>
<name>A0A5Q0BK69_9GAMM</name>
<keyword evidence="2" id="KW-1185">Reference proteome</keyword>
<dbReference type="InterPro" id="IPR027417">
    <property type="entry name" value="P-loop_NTPase"/>
</dbReference>
<sequence>MIDNLIRAATCYVSCGSESGTGYLVTDCNVLTARHCVIPAINSGDTITLTFPGPEGDIHLSATIIDQSEKMDICILSVSAQLGRSPIPLNAAMPREGEDWRSFGYPKGKTLIGHRIAGTISHLLDSPKLKMDIDLTVDPSTALQSYSGLSGAAVVSENSSVGLIRLKVDGTLGAISIQQLGTFLADNGIQIPPLGADEATAVDPRGSLADRSAFQETFEQMIASNPGDYVFLKGAHGIGKTTFCSEFEPENHALLTLGTYSLVSQGRGPGAIYRAQPEVFFDWLSTTVSILITGKPSRKEERSYSTLIRETSALLGVFSTYCASTQQHGILFLDGLNEVDHVAMAKLVGLLPQSLPQTMTIVLTAPNYDGVTVSLAGRMNDKNVISLPPLSDEASSAFCWQALVEHKASPALVARMCEKAQGHPLYLRYLIEYANASPKEDDLDDFPVLTGSIEQYYESLWPRLLKDADAIYLLAIMARLRWGIETIDLLKVVTSEERRAFIPTISRIRHLLLTPNTTAIYHSSFAEFLISKTADLETAIQERLAEFCVKESGLEYCVLNVVFHLLRSDDTGRTRAIVMCDQNWVDTCVTLGVEPDTLLFDIEATLAAAVSLGPAVEVMRLLLLSQRVNFRYNVLFAQSARLIAEALIALKRPKEALKHAIRFNTLIVDPNEALQIVFCLIKNDYPKEAIELLELLHGRIIDIHASSFDSFELDNFVNLYRLHIRTLLFMHLADGQSRMRQIERITMHFSRMLKTGLAEPTSDLLKDCHLRFTCLPASYYLCFHDKYKPLAEILEIRPELEAPAEFLIVLLWTLVECVESLERYNLPNKIGSFPQLFSDIERLTATGTSIDEKYLAAILDALIQLGAPSSVVQVLAGNDQRSPAQAIAIKDDNGVDLDFSAIYRGIAEWLTAAFLRNDIDCPLVGAFNEKGWLSSLEQLIRALSWCEGRARRAKADGNSVLLMESLKHLQQTVLQPLAFTLAQRVKWQDSYAIPENAFPLIYERVVLVLMDCYPEELPAFLRGLSDRANDQCGLYSEGFREVMFAVLKKLTKSEIAPSLFDEAFGLLQHWKEHVVRGVENRHELVPELLKLMPIFVAVGAIEEASSLYRSMLGVSMGPSWYKEDQLGLMVSTLRKMPLSDNVQAELPLVAGYLERAAGEMTFQRFVRYEKMALIGELFRRNNIASGCQYFKRQTCGTTTELLLETQQGTIDKPSPMVGMRYPGGALDEQHAILEMVRNAEGIDWRLCWALLEIFQCGDERHFDDFAIEYARLINRAGDNVTAISEMVSRVEFVVGAEIDPTQRIRFINSFRKELNNEHHHAFSLIMAQAATTDIQNEVNVQFEDLVGSASTYQDNHSEIEDKLYLPGTFGKQSSIKQADEALADAGKQLKLRNLDAAKTQAVRVLQILQDGGWSIWHDCLGDTHRAAEELLRIYAANPVDLIRAYAPLIAAERYDSKWNIAEHLIAKATDLLDEEERSQLFKCVIDHVHLMVGDATNEIEMFYFLSEKPERDASVDLFKLVIWLLDHPKLLRRDKAAGMIAWLVERSSSAYLEPAVKEAFSMATGFSADILCGVLDSMSTQQPLPLWDQIFALLDMDDILRNCQHVSRLAVLHRIAERAGKAGSSTGVEVASRLAGQFRSGKIELGDSDMDVDLPNWARCVKSEWARLDHLGLATQEVVNRLDDKMSEICAPLNIQENWNIENAVSTTFREIPNHRFNRWEAKVRFALNTALFPYASQRDFIKIESALRVFNPSLPEHTLTPGFASSADAILKAIASWKDYAGATGNDDYCFLAYHEMTELGKDGNMVHIEVLAMVVPSLSLRGNFSLPSFKKYFRSNELPDFGAGTTYHETCWHLKPGSAFFGSYTPAFPLPVFKELIKAQNSDFSRVSWRNGRSNDTGHFGRPIQEGCLLAVKRAAVQLPEGKKLAWMIRINGEIVTVVDSKNNKLI</sequence>
<dbReference type="RefSeq" id="WP_153248553.1">
    <property type="nucleotide sequence ID" value="NZ_CP044205.1"/>
</dbReference>
<evidence type="ECO:0000313" key="1">
    <source>
        <dbReference type="EMBL" id="QFY42557.1"/>
    </source>
</evidence>
<dbReference type="EMBL" id="CP044205">
    <property type="protein sequence ID" value="QFY42557.1"/>
    <property type="molecule type" value="Genomic_DNA"/>
</dbReference>
<dbReference type="Gene3D" id="2.40.10.10">
    <property type="entry name" value="Trypsin-like serine proteases"/>
    <property type="match status" value="2"/>
</dbReference>
<organism evidence="1 2">
    <name type="scientific">Candidatus Methylospira mobilis</name>
    <dbReference type="NCBI Taxonomy" id="1808979"/>
    <lineage>
        <taxon>Bacteria</taxon>
        <taxon>Pseudomonadati</taxon>
        <taxon>Pseudomonadota</taxon>
        <taxon>Gammaproteobacteria</taxon>
        <taxon>Methylococcales</taxon>
        <taxon>Methylococcaceae</taxon>
        <taxon>Candidatus Methylospira</taxon>
    </lineage>
</organism>
<evidence type="ECO:0000313" key="2">
    <source>
        <dbReference type="Proteomes" id="UP000325755"/>
    </source>
</evidence>
<proteinExistence type="predicted"/>
<dbReference type="Pfam" id="PF13365">
    <property type="entry name" value="Trypsin_2"/>
    <property type="match status" value="1"/>
</dbReference>
<protein>
    <submittedName>
        <fullName evidence="1">Trypsin-like peptidase domain-containing protein</fullName>
    </submittedName>
</protein>
<dbReference type="SUPFAM" id="SSF50494">
    <property type="entry name" value="Trypsin-like serine proteases"/>
    <property type="match status" value="1"/>
</dbReference>
<dbReference type="InParanoid" id="A0A5Q0BK69"/>
<dbReference type="OrthoDB" id="898678at2"/>
<reference evidence="1 2" key="1">
    <citation type="submission" date="2019-09" db="EMBL/GenBank/DDBJ databases">
        <title>Ecophysiology of the spiral-shaped methanotroph Methylospira mobilis as revealed by the complete genome sequence.</title>
        <authorList>
            <person name="Oshkin I.Y."/>
            <person name="Dedysh S.N."/>
            <person name="Miroshnikov K."/>
            <person name="Danilova O.V."/>
            <person name="Hakobyan A."/>
            <person name="Liesack W."/>
        </authorList>
    </citation>
    <scope>NUCLEOTIDE SEQUENCE [LARGE SCALE GENOMIC DNA]</scope>
    <source>
        <strain evidence="1 2">Shm1</strain>
    </source>
</reference>
<dbReference type="InterPro" id="IPR043504">
    <property type="entry name" value="Peptidase_S1_PA_chymotrypsin"/>
</dbReference>
<dbReference type="InterPro" id="IPR009003">
    <property type="entry name" value="Peptidase_S1_PA"/>
</dbReference>
<gene>
    <name evidence="1" type="ORF">F6R98_07940</name>
</gene>
<dbReference type="SUPFAM" id="SSF52540">
    <property type="entry name" value="P-loop containing nucleoside triphosphate hydrolases"/>
    <property type="match status" value="1"/>
</dbReference>
<dbReference type="KEGG" id="mmob:F6R98_07940"/>
<dbReference type="Proteomes" id="UP000325755">
    <property type="component" value="Chromosome"/>
</dbReference>